<dbReference type="VEuPathDB" id="TriTrypDB:LtaPh_3124200"/>
<dbReference type="Proteomes" id="UP000419144">
    <property type="component" value="Unassembled WGS sequence"/>
</dbReference>
<evidence type="ECO:0000313" key="2">
    <source>
        <dbReference type="Proteomes" id="UP000419144"/>
    </source>
</evidence>
<proteinExistence type="predicted"/>
<gene>
    <name evidence="1" type="ORF">LtaPh_3124200</name>
</gene>
<organism evidence="1 2">
    <name type="scientific">Leishmania tarentolae</name>
    <name type="common">Sauroleishmania tarentolae</name>
    <dbReference type="NCBI Taxonomy" id="5689"/>
    <lineage>
        <taxon>Eukaryota</taxon>
        <taxon>Discoba</taxon>
        <taxon>Euglenozoa</taxon>
        <taxon>Kinetoplastea</taxon>
        <taxon>Metakinetoplastina</taxon>
        <taxon>Trypanosomatida</taxon>
        <taxon>Trypanosomatidae</taxon>
        <taxon>Leishmaniinae</taxon>
        <taxon>Leishmania</taxon>
        <taxon>lizard Leishmania</taxon>
    </lineage>
</organism>
<dbReference type="EMBL" id="BLBS01000047">
    <property type="protein sequence ID" value="GET91203.1"/>
    <property type="molecule type" value="Genomic_DNA"/>
</dbReference>
<sequence>MMARHDKICGRCATTMKSSVALSVLLTSAFLEIKHIQRVCYALFFMEVECTSVPYLTLLKKYRLMTDGYVIKKAVCMSVYCANTGFASWEADVEGKVIDSSLVTMKS</sequence>
<keyword evidence="2" id="KW-1185">Reference proteome</keyword>
<comment type="caution">
    <text evidence="1">The sequence shown here is derived from an EMBL/GenBank/DDBJ whole genome shotgun (WGS) entry which is preliminary data.</text>
</comment>
<reference evidence="1" key="1">
    <citation type="submission" date="2019-11" db="EMBL/GenBank/DDBJ databases">
        <title>Leishmania tarentolae CDS.</title>
        <authorList>
            <person name="Goto Y."/>
            <person name="Yamagishi J."/>
        </authorList>
    </citation>
    <scope>NUCLEOTIDE SEQUENCE [LARGE SCALE GENOMIC DNA]</scope>
    <source>
        <strain evidence="1">Parrot Tar II</strain>
    </source>
</reference>
<name>A0A640KNN0_LEITA</name>
<accession>A0A640KNN0</accession>
<evidence type="ECO:0000313" key="1">
    <source>
        <dbReference type="EMBL" id="GET91203.1"/>
    </source>
</evidence>
<dbReference type="AlphaFoldDB" id="A0A640KNN0"/>
<protein>
    <submittedName>
        <fullName evidence="1">Acetylornithine deacetylase-like protein</fullName>
    </submittedName>
</protein>